<evidence type="ECO:0000313" key="3">
    <source>
        <dbReference type="EMBL" id="KAF9456839.1"/>
    </source>
</evidence>
<reference evidence="3" key="1">
    <citation type="submission" date="2020-11" db="EMBL/GenBank/DDBJ databases">
        <authorList>
            <consortium name="DOE Joint Genome Institute"/>
            <person name="Ahrendt S."/>
            <person name="Riley R."/>
            <person name="Andreopoulos W."/>
            <person name="Labutti K."/>
            <person name="Pangilinan J."/>
            <person name="Ruiz-Duenas F.J."/>
            <person name="Barrasa J.M."/>
            <person name="Sanchez-Garcia M."/>
            <person name="Camarero S."/>
            <person name="Miyauchi S."/>
            <person name="Serrano A."/>
            <person name="Linde D."/>
            <person name="Babiker R."/>
            <person name="Drula E."/>
            <person name="Ayuso-Fernandez I."/>
            <person name="Pacheco R."/>
            <person name="Padilla G."/>
            <person name="Ferreira P."/>
            <person name="Barriuso J."/>
            <person name="Kellner H."/>
            <person name="Castanera R."/>
            <person name="Alfaro M."/>
            <person name="Ramirez L."/>
            <person name="Pisabarro A.G."/>
            <person name="Kuo A."/>
            <person name="Tritt A."/>
            <person name="Lipzen A."/>
            <person name="He G."/>
            <person name="Yan M."/>
            <person name="Ng V."/>
            <person name="Cullen D."/>
            <person name="Martin F."/>
            <person name="Rosso M.-N."/>
            <person name="Henrissat B."/>
            <person name="Hibbett D."/>
            <person name="Martinez A.T."/>
            <person name="Grigoriev I.V."/>
        </authorList>
    </citation>
    <scope>NUCLEOTIDE SEQUENCE</scope>
    <source>
        <strain evidence="3">CBS 247.69</strain>
    </source>
</reference>
<evidence type="ECO:0000256" key="1">
    <source>
        <dbReference type="PROSITE-ProRule" id="PRU00266"/>
    </source>
</evidence>
<evidence type="ECO:0000313" key="4">
    <source>
        <dbReference type="Proteomes" id="UP000807353"/>
    </source>
</evidence>
<feature type="domain" description="DRBM" evidence="2">
    <location>
        <begin position="1"/>
        <end position="66"/>
    </location>
</feature>
<keyword evidence="1" id="KW-0694">RNA-binding</keyword>
<dbReference type="GO" id="GO:0003723">
    <property type="term" value="F:RNA binding"/>
    <property type="evidence" value="ECO:0007669"/>
    <property type="project" value="UniProtKB-UniRule"/>
</dbReference>
<dbReference type="AlphaFoldDB" id="A0A9P5XU92"/>
<dbReference type="SUPFAM" id="SSF54768">
    <property type="entry name" value="dsRNA-binding domain-like"/>
    <property type="match status" value="1"/>
</dbReference>
<evidence type="ECO:0000259" key="2">
    <source>
        <dbReference type="PROSITE" id="PS50137"/>
    </source>
</evidence>
<accession>A0A9P5XU92</accession>
<dbReference type="EMBL" id="MU150400">
    <property type="protein sequence ID" value="KAF9456839.1"/>
    <property type="molecule type" value="Genomic_DNA"/>
</dbReference>
<name>A0A9P5XU92_9AGAR</name>
<dbReference type="PROSITE" id="PS50137">
    <property type="entry name" value="DS_RBD"/>
    <property type="match status" value="1"/>
</dbReference>
<proteinExistence type="predicted"/>
<gene>
    <name evidence="3" type="ORF">BDZ94DRAFT_1314751</name>
</gene>
<dbReference type="Proteomes" id="UP000807353">
    <property type="component" value="Unassembled WGS sequence"/>
</dbReference>
<protein>
    <recommendedName>
        <fullName evidence="2">DRBM domain-containing protein</fullName>
    </recommendedName>
</protein>
<comment type="caution">
    <text evidence="3">The sequence shown here is derived from an EMBL/GenBank/DDBJ whole genome shotgun (WGS) entry which is preliminary data.</text>
</comment>
<dbReference type="Gene3D" id="3.30.160.20">
    <property type="match status" value="1"/>
</dbReference>
<dbReference type="SMART" id="SM00358">
    <property type="entry name" value="DSRM"/>
    <property type="match status" value="1"/>
</dbReference>
<keyword evidence="4" id="KW-1185">Reference proteome</keyword>
<dbReference type="InterPro" id="IPR014720">
    <property type="entry name" value="dsRBD_dom"/>
</dbReference>
<organism evidence="3 4">
    <name type="scientific">Collybia nuda</name>
    <dbReference type="NCBI Taxonomy" id="64659"/>
    <lineage>
        <taxon>Eukaryota</taxon>
        <taxon>Fungi</taxon>
        <taxon>Dikarya</taxon>
        <taxon>Basidiomycota</taxon>
        <taxon>Agaricomycotina</taxon>
        <taxon>Agaricomycetes</taxon>
        <taxon>Agaricomycetidae</taxon>
        <taxon>Agaricales</taxon>
        <taxon>Tricholomatineae</taxon>
        <taxon>Clitocybaceae</taxon>
        <taxon>Collybia</taxon>
    </lineage>
</organism>
<sequence>MNLNNFASQHRLSVTYTFDGPYGTQHDCVWFSTVYVGGKIYGRCQGRSMDQAKEAAAACALEILLGPPAPPPLEQQYS</sequence>